<protein>
    <submittedName>
        <fullName evidence="1">Uncharacterized protein</fullName>
    </submittedName>
</protein>
<dbReference type="GeneTree" id="ENSGT00940000155050"/>
<reference evidence="1 2" key="1">
    <citation type="journal article" date="2005" name="Nature">
        <title>Initial sequence of the chimpanzee genome and comparison with the human genome.</title>
        <authorList>
            <consortium name="Chimpanzee sequencing and analysis consortium"/>
        </authorList>
    </citation>
    <scope>NUCLEOTIDE SEQUENCE [LARGE SCALE GENOMIC DNA]</scope>
</reference>
<dbReference type="InterPro" id="IPR035983">
    <property type="entry name" value="Hect_E3_ubiquitin_ligase"/>
</dbReference>
<proteinExistence type="predicted"/>
<reference evidence="1" key="4">
    <citation type="submission" date="2025-09" db="UniProtKB">
        <authorList>
            <consortium name="Ensembl"/>
        </authorList>
    </citation>
    <scope>IDENTIFICATION</scope>
</reference>
<reference evidence="1 2" key="2">
    <citation type="journal article" date="2005" name="Nature">
        <title>Conservation of Y-linked genes during human evolution revealed by comparative sequencing in chimpanzee.</title>
        <authorList>
            <person name="Hughes J.F."/>
            <person name="Skaletsky H."/>
            <person name="Pyntikova T."/>
            <person name="Minx P.J."/>
            <person name="Graves T."/>
            <person name="Rozen S."/>
            <person name="Wilson R.K."/>
            <person name="Page D.C."/>
        </authorList>
    </citation>
    <scope>NUCLEOTIDE SEQUENCE [LARGE SCALE GENOMIC DNA]</scope>
</reference>
<evidence type="ECO:0000313" key="1">
    <source>
        <dbReference type="Ensembl" id="ENSPTRP00000069409.1"/>
    </source>
</evidence>
<dbReference type="GO" id="GO:0004842">
    <property type="term" value="F:ubiquitin-protein transferase activity"/>
    <property type="evidence" value="ECO:0007669"/>
    <property type="project" value="InterPro"/>
</dbReference>
<sequence>MILAKNGPDTERLPTSPTCFNKNLKERLLKAITYVKGFGML</sequence>
<keyword evidence="2" id="KW-1185">Reference proteome</keyword>
<dbReference type="Proteomes" id="UP000002277">
    <property type="component" value="Chromosome 21"/>
</dbReference>
<dbReference type="EMBL" id="AACZ04064274">
    <property type="status" value="NOT_ANNOTATED_CDS"/>
    <property type="molecule type" value="Genomic_DNA"/>
</dbReference>
<reference evidence="1" key="3">
    <citation type="submission" date="2025-08" db="UniProtKB">
        <authorList>
            <consortium name="Ensembl"/>
        </authorList>
    </citation>
    <scope>IDENTIFICATION</scope>
</reference>
<accession>A0A2I3RXT2</accession>
<dbReference type="AlphaFoldDB" id="A0A2I3RXT2"/>
<evidence type="ECO:0000313" key="2">
    <source>
        <dbReference type="Proteomes" id="UP000002277"/>
    </source>
</evidence>
<name>A0A2I3RXT2_PANTR</name>
<dbReference type="SUPFAM" id="SSF56204">
    <property type="entry name" value="Hect, E3 ligase catalytic domain"/>
    <property type="match status" value="1"/>
</dbReference>
<dbReference type="Ensembl" id="ENSPTRT00000083785.1">
    <property type="protein sequence ID" value="ENSPTRP00000069409.1"/>
    <property type="gene ID" value="ENSPTRG00000044292.1"/>
</dbReference>
<organism evidence="1 2">
    <name type="scientific">Pan troglodytes</name>
    <name type="common">Chimpanzee</name>
    <dbReference type="NCBI Taxonomy" id="9598"/>
    <lineage>
        <taxon>Eukaryota</taxon>
        <taxon>Metazoa</taxon>
        <taxon>Chordata</taxon>
        <taxon>Craniata</taxon>
        <taxon>Vertebrata</taxon>
        <taxon>Euteleostomi</taxon>
        <taxon>Mammalia</taxon>
        <taxon>Eutheria</taxon>
        <taxon>Euarchontoglires</taxon>
        <taxon>Primates</taxon>
        <taxon>Haplorrhini</taxon>
        <taxon>Catarrhini</taxon>
        <taxon>Hominidae</taxon>
        <taxon>Pan</taxon>
    </lineage>
</organism>